<protein>
    <recommendedName>
        <fullName evidence="2 3">Single-stranded DNA-binding protein</fullName>
        <shortName evidence="2">SSB</shortName>
    </recommendedName>
</protein>
<dbReference type="HOGENOM" id="CLU_078758_6_0_0"/>
<dbReference type="GO" id="GO:0006260">
    <property type="term" value="P:DNA replication"/>
    <property type="evidence" value="ECO:0007669"/>
    <property type="project" value="InterPro"/>
</dbReference>
<proteinExistence type="inferred from homology"/>
<dbReference type="EMBL" id="CP002351">
    <property type="protein sequence ID" value="AEH51517.1"/>
    <property type="molecule type" value="Genomic_DNA"/>
</dbReference>
<keyword evidence="6" id="KW-1185">Reference proteome</keyword>
<dbReference type="PANTHER" id="PTHR10302:SF27">
    <property type="entry name" value="SINGLE-STRANDED DNA-BINDING PROTEIN"/>
    <property type="match status" value="1"/>
</dbReference>
<evidence type="ECO:0000256" key="4">
    <source>
        <dbReference type="SAM" id="MobiDB-lite"/>
    </source>
</evidence>
<dbReference type="GO" id="GO:0003697">
    <property type="term" value="F:single-stranded DNA binding"/>
    <property type="evidence" value="ECO:0007669"/>
    <property type="project" value="UniProtKB-UniRule"/>
</dbReference>
<dbReference type="KEGG" id="tta:Theth_1460"/>
<dbReference type="Gene3D" id="2.40.50.140">
    <property type="entry name" value="Nucleic acid-binding proteins"/>
    <property type="match status" value="1"/>
</dbReference>
<comment type="subunit">
    <text evidence="2">Homotetramer.</text>
</comment>
<name>F7YUV7_9THEM</name>
<evidence type="ECO:0000313" key="6">
    <source>
        <dbReference type="Proteomes" id="UP000006804"/>
    </source>
</evidence>
<evidence type="ECO:0000256" key="2">
    <source>
        <dbReference type="HAMAP-Rule" id="MF_00984"/>
    </source>
</evidence>
<dbReference type="NCBIfam" id="TIGR00621">
    <property type="entry name" value="ssb"/>
    <property type="match status" value="1"/>
</dbReference>
<dbReference type="eggNOG" id="COG0629">
    <property type="taxonomic scope" value="Bacteria"/>
</dbReference>
<organism evidence="5 6">
    <name type="scientific">Pseudothermotoga thermarum DSM 5069</name>
    <dbReference type="NCBI Taxonomy" id="688269"/>
    <lineage>
        <taxon>Bacteria</taxon>
        <taxon>Thermotogati</taxon>
        <taxon>Thermotogota</taxon>
        <taxon>Thermotogae</taxon>
        <taxon>Thermotogales</taxon>
        <taxon>Thermotogaceae</taxon>
        <taxon>Pseudothermotoga</taxon>
    </lineage>
</organism>
<comment type="caution">
    <text evidence="2">Lacks conserved residue(s) required for the propagation of feature annotation.</text>
</comment>
<evidence type="ECO:0000313" key="5">
    <source>
        <dbReference type="EMBL" id="AEH51517.1"/>
    </source>
</evidence>
<dbReference type="PIRSF" id="PIRSF002070">
    <property type="entry name" value="SSB"/>
    <property type="match status" value="1"/>
</dbReference>
<dbReference type="HAMAP" id="MF_00984">
    <property type="entry name" value="SSB"/>
    <property type="match status" value="1"/>
</dbReference>
<dbReference type="GO" id="GO:0009295">
    <property type="term" value="C:nucleoid"/>
    <property type="evidence" value="ECO:0007669"/>
    <property type="project" value="TreeGrafter"/>
</dbReference>
<dbReference type="AlphaFoldDB" id="F7YUV7"/>
<feature type="region of interest" description="Disordered" evidence="4">
    <location>
        <begin position="112"/>
        <end position="155"/>
    </location>
</feature>
<dbReference type="OrthoDB" id="9809878at2"/>
<dbReference type="PANTHER" id="PTHR10302">
    <property type="entry name" value="SINGLE-STRANDED DNA-BINDING PROTEIN"/>
    <property type="match status" value="1"/>
</dbReference>
<dbReference type="PROSITE" id="PS50935">
    <property type="entry name" value="SSB"/>
    <property type="match status" value="1"/>
</dbReference>
<evidence type="ECO:0000256" key="3">
    <source>
        <dbReference type="PIRNR" id="PIRNR002070"/>
    </source>
</evidence>
<dbReference type="InterPro" id="IPR012340">
    <property type="entry name" value="NA-bd_OB-fold"/>
</dbReference>
<evidence type="ECO:0000256" key="1">
    <source>
        <dbReference type="ARBA" id="ARBA00023125"/>
    </source>
</evidence>
<gene>
    <name evidence="5" type="ORF">Theth_1460</name>
</gene>
<dbReference type="STRING" id="688269.Theth_1460"/>
<sequence length="155" mass="18260">MPYFNRVILVGRITRDPETRYTTSGRMVATFNLAVNRPPRPDAEEVTDFIRIVTFGKLAEFAKMYLKKGQLILVEGELRLQRWQARDGTTRTTAEIWARDIRFLERKSVSETVEPEFEEEEETEFAESESQIENSDEDIFDDFWRESENPDEPPF</sequence>
<reference evidence="5 6" key="1">
    <citation type="submission" date="2010-11" db="EMBL/GenBank/DDBJ databases">
        <title>The complete genome of Thermotoga thermarum DSM 5069.</title>
        <authorList>
            <consortium name="US DOE Joint Genome Institute (JGI-PGF)"/>
            <person name="Lucas S."/>
            <person name="Copeland A."/>
            <person name="Lapidus A."/>
            <person name="Bruce D."/>
            <person name="Goodwin L."/>
            <person name="Pitluck S."/>
            <person name="Kyrpides N."/>
            <person name="Mavromatis K."/>
            <person name="Ivanova N."/>
            <person name="Zeytun A."/>
            <person name="Brettin T."/>
            <person name="Detter J.C."/>
            <person name="Tapia R."/>
            <person name="Han C."/>
            <person name="Land M."/>
            <person name="Hauser L."/>
            <person name="Markowitz V."/>
            <person name="Cheng J.-F."/>
            <person name="Hugenholtz P."/>
            <person name="Woyke T."/>
            <person name="Wu D."/>
            <person name="Spring S."/>
            <person name="Schroeder M."/>
            <person name="Brambilla E."/>
            <person name="Klenk H.-P."/>
            <person name="Eisen J.A."/>
        </authorList>
    </citation>
    <scope>NUCLEOTIDE SEQUENCE [LARGE SCALE GENOMIC DNA]</scope>
    <source>
        <strain evidence="5 6">DSM 5069</strain>
    </source>
</reference>
<dbReference type="RefSeq" id="WP_013932731.1">
    <property type="nucleotide sequence ID" value="NC_015707.1"/>
</dbReference>
<dbReference type="CDD" id="cd04496">
    <property type="entry name" value="SSB_OBF"/>
    <property type="match status" value="1"/>
</dbReference>
<feature type="compositionally biased region" description="Acidic residues" evidence="4">
    <location>
        <begin position="113"/>
        <end position="127"/>
    </location>
</feature>
<dbReference type="InterPro" id="IPR000424">
    <property type="entry name" value="Primosome_PriB/ssb"/>
</dbReference>
<keyword evidence="1 2" id="KW-0238">DNA-binding</keyword>
<dbReference type="Pfam" id="PF00436">
    <property type="entry name" value="SSB"/>
    <property type="match status" value="1"/>
</dbReference>
<dbReference type="SUPFAM" id="SSF50249">
    <property type="entry name" value="Nucleic acid-binding proteins"/>
    <property type="match status" value="1"/>
</dbReference>
<accession>F7YUV7</accession>
<dbReference type="InterPro" id="IPR011344">
    <property type="entry name" value="ssDNA-bd"/>
</dbReference>
<dbReference type="Proteomes" id="UP000006804">
    <property type="component" value="Chromosome"/>
</dbReference>
<dbReference type="PATRIC" id="fig|688269.3.peg.1510"/>